<dbReference type="HAMAP" id="MF_00636">
    <property type="entry name" value="RapZ_like"/>
    <property type="match status" value="1"/>
</dbReference>
<sequence>MRFVIVTGLSGAGKTQAIRCLEDLNYFCIENIPPSLIPKFAELSYKVNDSVEKIAIVIDVRGGKFFDELFNGLQDLNKMGYKYEILFLDASDETLVKRFKESRRSHPLSKKGRIVTGIQEERERLAEVRRRAHHVIDTTSFSTKNLKDKIKSIYGHYERENGFIINVMSFGFKYGVPIDADLIFDVRFLPNPYYIEELRSLSGNDKSIMDYVTSYDVTREFINKVTDMLDFLIPYYIEEGKTQLVIGIGCTGGRHRSVVIANAINDFLKKGHSSEVIHRDITHDVSRGVR</sequence>
<reference evidence="7 8" key="1">
    <citation type="submission" date="2015-06" db="EMBL/GenBank/DDBJ databases">
        <title>Draft genome sequence of the purine-degrading Clostridium cylindrosporum HC-1 (DSM 605).</title>
        <authorList>
            <person name="Poehlein A."/>
            <person name="Schiel-Bengelsdorf B."/>
            <person name="Bengelsdorf F."/>
            <person name="Daniel R."/>
            <person name="Duerre P."/>
        </authorList>
    </citation>
    <scope>NUCLEOTIDE SEQUENCE [LARGE SCALE GENOMIC DNA]</scope>
    <source>
        <strain evidence="7 8">DSM 605</strain>
    </source>
</reference>
<dbReference type="Pfam" id="PF03668">
    <property type="entry name" value="RapZ-like_N"/>
    <property type="match status" value="1"/>
</dbReference>
<keyword evidence="3 4" id="KW-0342">GTP-binding</keyword>
<accession>A0A0J8D9T5</accession>
<feature type="domain" description="RapZ C-terminal" evidence="6">
    <location>
        <begin position="164"/>
        <end position="281"/>
    </location>
</feature>
<dbReference type="SUPFAM" id="SSF52540">
    <property type="entry name" value="P-loop containing nucleoside triphosphate hydrolases"/>
    <property type="match status" value="1"/>
</dbReference>
<feature type="binding site" evidence="4">
    <location>
        <begin position="59"/>
        <end position="62"/>
    </location>
    <ligand>
        <name>GTP</name>
        <dbReference type="ChEBI" id="CHEBI:37565"/>
    </ligand>
</feature>
<gene>
    <name evidence="7" type="ORF">CLCY_1c03030</name>
</gene>
<keyword evidence="8" id="KW-1185">Reference proteome</keyword>
<dbReference type="Pfam" id="PF22740">
    <property type="entry name" value="PapZ_C"/>
    <property type="match status" value="1"/>
</dbReference>
<evidence type="ECO:0000256" key="3">
    <source>
        <dbReference type="ARBA" id="ARBA00023134"/>
    </source>
</evidence>
<evidence type="ECO:0000313" key="7">
    <source>
        <dbReference type="EMBL" id="KMT21069.1"/>
    </source>
</evidence>
<evidence type="ECO:0000256" key="4">
    <source>
        <dbReference type="HAMAP-Rule" id="MF_00636"/>
    </source>
</evidence>
<dbReference type="InterPro" id="IPR027417">
    <property type="entry name" value="P-loop_NTPase"/>
</dbReference>
<dbReference type="GO" id="GO:0005525">
    <property type="term" value="F:GTP binding"/>
    <property type="evidence" value="ECO:0007669"/>
    <property type="project" value="UniProtKB-UniRule"/>
</dbReference>
<dbReference type="PATRIC" id="fig|1121307.3.peg.668"/>
<dbReference type="Gene3D" id="3.40.50.300">
    <property type="entry name" value="P-loop containing nucleotide triphosphate hydrolases"/>
    <property type="match status" value="1"/>
</dbReference>
<keyword evidence="1 4" id="KW-0547">Nucleotide-binding</keyword>
<name>A0A0J8D9T5_CLOCY</name>
<feature type="domain" description="RapZ-like N-terminal" evidence="5">
    <location>
        <begin position="1"/>
        <end position="153"/>
    </location>
</feature>
<dbReference type="GO" id="GO:0005524">
    <property type="term" value="F:ATP binding"/>
    <property type="evidence" value="ECO:0007669"/>
    <property type="project" value="UniProtKB-UniRule"/>
</dbReference>
<dbReference type="NCBIfam" id="NF003828">
    <property type="entry name" value="PRK05416.1"/>
    <property type="match status" value="1"/>
</dbReference>
<dbReference type="Proteomes" id="UP000036756">
    <property type="component" value="Unassembled WGS sequence"/>
</dbReference>
<keyword evidence="2 4" id="KW-0067">ATP-binding</keyword>
<dbReference type="PANTHER" id="PTHR30448">
    <property type="entry name" value="RNASE ADAPTER PROTEIN RAPZ"/>
    <property type="match status" value="1"/>
</dbReference>
<dbReference type="InterPro" id="IPR053930">
    <property type="entry name" value="RapZ-like_N"/>
</dbReference>
<dbReference type="OrthoDB" id="9784461at2"/>
<dbReference type="PIRSF" id="PIRSF005052">
    <property type="entry name" value="P-loopkin"/>
    <property type="match status" value="1"/>
</dbReference>
<dbReference type="InterPro" id="IPR053931">
    <property type="entry name" value="RapZ_C"/>
</dbReference>
<dbReference type="STRING" id="1121307.CLCY_1c03030"/>
<feature type="binding site" evidence="4">
    <location>
        <begin position="8"/>
        <end position="15"/>
    </location>
    <ligand>
        <name>ATP</name>
        <dbReference type="ChEBI" id="CHEBI:30616"/>
    </ligand>
</feature>
<dbReference type="PANTHER" id="PTHR30448:SF0">
    <property type="entry name" value="RNASE ADAPTER PROTEIN RAPZ"/>
    <property type="match status" value="1"/>
</dbReference>
<evidence type="ECO:0000256" key="1">
    <source>
        <dbReference type="ARBA" id="ARBA00022741"/>
    </source>
</evidence>
<evidence type="ECO:0000313" key="8">
    <source>
        <dbReference type="Proteomes" id="UP000036756"/>
    </source>
</evidence>
<proteinExistence type="inferred from homology"/>
<evidence type="ECO:0000256" key="2">
    <source>
        <dbReference type="ARBA" id="ARBA00022840"/>
    </source>
</evidence>
<evidence type="ECO:0000259" key="6">
    <source>
        <dbReference type="Pfam" id="PF22740"/>
    </source>
</evidence>
<dbReference type="InterPro" id="IPR005337">
    <property type="entry name" value="RapZ-like"/>
</dbReference>
<comment type="caution">
    <text evidence="7">The sequence shown here is derived from an EMBL/GenBank/DDBJ whole genome shotgun (WGS) entry which is preliminary data.</text>
</comment>
<evidence type="ECO:0000259" key="5">
    <source>
        <dbReference type="Pfam" id="PF03668"/>
    </source>
</evidence>
<dbReference type="AlphaFoldDB" id="A0A0J8D9T5"/>
<dbReference type="EMBL" id="LFVU01000028">
    <property type="protein sequence ID" value="KMT21069.1"/>
    <property type="molecule type" value="Genomic_DNA"/>
</dbReference>
<organism evidence="7 8">
    <name type="scientific">Clostridium cylindrosporum DSM 605</name>
    <dbReference type="NCBI Taxonomy" id="1121307"/>
    <lineage>
        <taxon>Bacteria</taxon>
        <taxon>Bacillati</taxon>
        <taxon>Bacillota</taxon>
        <taxon>Clostridia</taxon>
        <taxon>Eubacteriales</taxon>
        <taxon>Clostridiaceae</taxon>
        <taxon>Clostridium</taxon>
    </lineage>
</organism>
<protein>
    <submittedName>
        <fullName evidence="7">Uncharacterized protein</fullName>
    </submittedName>
</protein>
<dbReference type="RefSeq" id="WP_048571455.1">
    <property type="nucleotide sequence ID" value="NZ_LFVU01000028.1"/>
</dbReference>